<protein>
    <submittedName>
        <fullName evidence="2">Gliding motility-associated C-terminal domain-containing protein</fullName>
    </submittedName>
</protein>
<dbReference type="Pfam" id="PF13585">
    <property type="entry name" value="CHU_C"/>
    <property type="match status" value="1"/>
</dbReference>
<evidence type="ECO:0000313" key="2">
    <source>
        <dbReference type="EMBL" id="SKB97046.1"/>
    </source>
</evidence>
<reference evidence="2 3" key="1">
    <citation type="submission" date="2017-02" db="EMBL/GenBank/DDBJ databases">
        <authorList>
            <person name="Peterson S.W."/>
        </authorList>
    </citation>
    <scope>NUCLEOTIDE SEQUENCE [LARGE SCALE GENOMIC DNA]</scope>
    <source>
        <strain evidence="2 3">DSM 22323</strain>
    </source>
</reference>
<dbReference type="Pfam" id="PF17517">
    <property type="entry name" value="IgGFc_binding"/>
    <property type="match status" value="1"/>
</dbReference>
<feature type="domain" description="IgGFc-binding protein N-terminal" evidence="1">
    <location>
        <begin position="145"/>
        <end position="462"/>
    </location>
</feature>
<dbReference type="InterPro" id="IPR035234">
    <property type="entry name" value="IgGFc-bd_N"/>
</dbReference>
<name>A0A1T5FLS0_9FLAO</name>
<accession>A0A1T5FLS0</accession>
<dbReference type="InterPro" id="IPR026341">
    <property type="entry name" value="T9SS_type_B"/>
</dbReference>
<dbReference type="STRING" id="619805.SAMN05660477_02131"/>
<dbReference type="NCBIfam" id="TIGR04131">
    <property type="entry name" value="Bac_Flav_CTERM"/>
    <property type="match status" value="1"/>
</dbReference>
<keyword evidence="3" id="KW-1185">Reference proteome</keyword>
<gene>
    <name evidence="2" type="ORF">SAMN05660477_02131</name>
</gene>
<dbReference type="EMBL" id="FUYZ01000007">
    <property type="protein sequence ID" value="SKB97046.1"/>
    <property type="molecule type" value="Genomic_DNA"/>
</dbReference>
<dbReference type="AlphaFoldDB" id="A0A1T5FLS0"/>
<dbReference type="PANTHER" id="PTHR46534:SF1">
    <property type="entry name" value="IGGFC-BINDING PROTEIN N-TERMINAL DOMAIN-CONTAINING PROTEIN"/>
    <property type="match status" value="1"/>
</dbReference>
<organism evidence="2 3">
    <name type="scientific">Soonwooa buanensis</name>
    <dbReference type="NCBI Taxonomy" id="619805"/>
    <lineage>
        <taxon>Bacteria</taxon>
        <taxon>Pseudomonadati</taxon>
        <taxon>Bacteroidota</taxon>
        <taxon>Flavobacteriia</taxon>
        <taxon>Flavobacteriales</taxon>
        <taxon>Weeksellaceae</taxon>
        <taxon>Chryseobacterium group</taxon>
        <taxon>Soonwooa</taxon>
    </lineage>
</organism>
<sequence length="906" mass="101255">MTGFFYILHQKKYFMAKRFATLLLFLFSLFCFSQMDSEHWFAPMASNTPANGKGSQLIYLSTNSIIPVNIKIYGGNKLLGTITIKKGDPQFFYDWDKSQIIVENNDEKMKVLNKGVHLVGDGNFYANLRFSIPEEAEMVTSKGRSALGKTFFLGMQKGKVRYSNNIASILATEDNTTVTLSNYEPSLVFTNDKTPNTAQKTILLNKGESYIYEVDNINANNASFDGLIGAKVQSDKPISVTCGNFLAGLNQGRDYYNDIFMDQTIPVEKIGTEYILMSGYGSIADASVMEKTLIVASEDNTEVFLNDNKTGTPDFILPKAGSFQFVKSLNYKPSDPVNNVYSLYVKTSKPAYVYQILAGSPISDISSGAMSIIPPLSCLLPSKIDEIASINENLTMDSNGNYVDNDVKLNIITQKGANVFLNDSKANINGPFPISGNNDWEAYTSYHVTGTITVSTDNKKAVTFGIAAGNGSIGYGGYFAGFNVEPYITGVGDCDDFKYLEVQDNYDEYEWYYSPDQINWTKLAETSNRLDPLGVYGYYKCKVIKQACSTFLFSDVFLYKSCTVVGPPQSYTLSFCESLSPPITPKFSKKIGAPIDIIKTKITKDPEEGKAYIDNLGNIHFEAENSTLEKVTFTYYFEGYGSFPDSEEVTVTINLTQIKVENKEIFSCVDSSGLATYNLKDFETTSTDPTITKFEYFTDKNLSNEIPSSELNNYKSSPNTIIYVKVSNAAGCYRIGELSLKTYTPPVISIQINGRSATINATGGLPPYQYAIENSKEFIDFQDNNVFNNLPIGLNTVYVLSSDKCTKASQDFMITQLLNVITPNADGYNDILDYSEMKYKNNFSIQIFNRYGLEVYKSNGQKYTWDGKLNGKSLPTDTYWYIIQWEEPKTQQTFQFTNYLLLKNSN</sequence>
<evidence type="ECO:0000259" key="1">
    <source>
        <dbReference type="Pfam" id="PF17517"/>
    </source>
</evidence>
<evidence type="ECO:0000313" key="3">
    <source>
        <dbReference type="Proteomes" id="UP000191112"/>
    </source>
</evidence>
<dbReference type="PANTHER" id="PTHR46534">
    <property type="entry name" value="IGGFC_BINDING DOMAIN-CONTAINING PROTEIN"/>
    <property type="match status" value="1"/>
</dbReference>
<dbReference type="Proteomes" id="UP000191112">
    <property type="component" value="Unassembled WGS sequence"/>
</dbReference>
<proteinExistence type="predicted"/>